<feature type="repeat" description="PPR" evidence="2">
    <location>
        <begin position="197"/>
        <end position="227"/>
    </location>
</feature>
<dbReference type="GO" id="GO:0003723">
    <property type="term" value="F:RNA binding"/>
    <property type="evidence" value="ECO:0007669"/>
    <property type="project" value="InterPro"/>
</dbReference>
<keyword evidence="1" id="KW-0677">Repeat</keyword>
<dbReference type="GO" id="GO:0009451">
    <property type="term" value="P:RNA modification"/>
    <property type="evidence" value="ECO:0007669"/>
    <property type="project" value="InterPro"/>
</dbReference>
<feature type="repeat" description="PPR" evidence="2">
    <location>
        <begin position="430"/>
        <end position="464"/>
    </location>
</feature>
<evidence type="ECO:0000256" key="2">
    <source>
        <dbReference type="PROSITE-ProRule" id="PRU00708"/>
    </source>
</evidence>
<evidence type="ECO:0000256" key="1">
    <source>
        <dbReference type="ARBA" id="ARBA00022737"/>
    </source>
</evidence>
<dbReference type="InterPro" id="IPR046960">
    <property type="entry name" value="PPR_At4g14850-like_plant"/>
</dbReference>
<name>A0AAV1DZD9_OLDCO</name>
<proteinExistence type="predicted"/>
<dbReference type="PANTHER" id="PTHR24015">
    <property type="entry name" value="OS07G0578800 PROTEIN-RELATED"/>
    <property type="match status" value="1"/>
</dbReference>
<dbReference type="EMBL" id="OX459124">
    <property type="protein sequence ID" value="CAI9113319.1"/>
    <property type="molecule type" value="Genomic_DNA"/>
</dbReference>
<sequence>MAAGYSSSGINQARKVLQKTHIRYCSLSSSSSLKIARINSRIEPFVEDRVVDAKAIKTGFNPDIMRFNFQLKSLVNNGKVTEAHQLFDQRPNKNAYSINMMMQGYIKSGDISTAKELFDGMVTRTAVSWTVMMGAYSQRNQFLSAFGLYAEMCKVGTEKPDQVTFTTLLSGCCDGSEALLEVVQVHGHVIKMGFDSETVLCNSLLDSYCKCRSLSQAKQLFNGMLERDSVTFNTMITGYAKHRMNNNAVKLFVEMRYMGLKPSDFTFAAVLGAIVGFEGLSLGQQVHGLAIKSSFVQNVFVGNAYLDFYSKNGSSSDVEKLFYEMPELDGVSYNILIASYANDELYNKSVDLFRKLQLTTFDRKQFPFPTLLSIAANTFDLEMGKQIHAHTLVTTAISETLVGNALIDMYAKCDEYENADYLFRNLACRSNVPWTAIISANVQKGLYEEAVALFNDMRRDNLQGDQIFIPTIY</sequence>
<dbReference type="FunFam" id="1.25.40.10:FF:000196">
    <property type="entry name" value="Pentatricopeptide repeat-containing protein At4g14850"/>
    <property type="match status" value="1"/>
</dbReference>
<organism evidence="3 4">
    <name type="scientific">Oldenlandia corymbosa var. corymbosa</name>
    <dbReference type="NCBI Taxonomy" id="529605"/>
    <lineage>
        <taxon>Eukaryota</taxon>
        <taxon>Viridiplantae</taxon>
        <taxon>Streptophyta</taxon>
        <taxon>Embryophyta</taxon>
        <taxon>Tracheophyta</taxon>
        <taxon>Spermatophyta</taxon>
        <taxon>Magnoliopsida</taxon>
        <taxon>eudicotyledons</taxon>
        <taxon>Gunneridae</taxon>
        <taxon>Pentapetalae</taxon>
        <taxon>asterids</taxon>
        <taxon>lamiids</taxon>
        <taxon>Gentianales</taxon>
        <taxon>Rubiaceae</taxon>
        <taxon>Rubioideae</taxon>
        <taxon>Spermacoceae</taxon>
        <taxon>Hedyotis-Oldenlandia complex</taxon>
        <taxon>Oldenlandia</taxon>
    </lineage>
</organism>
<dbReference type="NCBIfam" id="TIGR00756">
    <property type="entry name" value="PPR"/>
    <property type="match status" value="5"/>
</dbReference>
<keyword evidence="4" id="KW-1185">Reference proteome</keyword>
<gene>
    <name evidence="3" type="ORF">OLC1_LOCUS20354</name>
</gene>
<dbReference type="InterPro" id="IPR011990">
    <property type="entry name" value="TPR-like_helical_dom_sf"/>
</dbReference>
<reference evidence="3" key="1">
    <citation type="submission" date="2023-03" db="EMBL/GenBank/DDBJ databases">
        <authorList>
            <person name="Julca I."/>
        </authorList>
    </citation>
    <scope>NUCLEOTIDE SEQUENCE</scope>
</reference>
<evidence type="ECO:0000313" key="4">
    <source>
        <dbReference type="Proteomes" id="UP001161247"/>
    </source>
</evidence>
<dbReference type="Gene3D" id="1.25.40.10">
    <property type="entry name" value="Tetratricopeptide repeat domain"/>
    <property type="match status" value="4"/>
</dbReference>
<evidence type="ECO:0000313" key="3">
    <source>
        <dbReference type="EMBL" id="CAI9113319.1"/>
    </source>
</evidence>
<dbReference type="Pfam" id="PF13041">
    <property type="entry name" value="PPR_2"/>
    <property type="match status" value="2"/>
</dbReference>
<feature type="repeat" description="PPR" evidence="2">
    <location>
        <begin position="228"/>
        <end position="262"/>
    </location>
</feature>
<dbReference type="Proteomes" id="UP001161247">
    <property type="component" value="Chromosome 7"/>
</dbReference>
<dbReference type="Pfam" id="PF01535">
    <property type="entry name" value="PPR"/>
    <property type="match status" value="6"/>
</dbReference>
<dbReference type="PANTHER" id="PTHR24015:SF548">
    <property type="entry name" value="OS08G0340900 PROTEIN"/>
    <property type="match status" value="1"/>
</dbReference>
<protein>
    <submittedName>
        <fullName evidence="3">OLC1v1013896C1</fullName>
    </submittedName>
</protein>
<accession>A0AAV1DZD9</accession>
<feature type="repeat" description="PPR" evidence="2">
    <location>
        <begin position="94"/>
        <end position="128"/>
    </location>
</feature>
<dbReference type="InterPro" id="IPR002885">
    <property type="entry name" value="PPR_rpt"/>
</dbReference>
<dbReference type="PROSITE" id="PS51375">
    <property type="entry name" value="PPR"/>
    <property type="match status" value="4"/>
</dbReference>
<dbReference type="AlphaFoldDB" id="A0AAV1DZD9"/>